<reference evidence="1 2" key="1">
    <citation type="journal article" date="2023" name="Microb. Genom.">
        <title>Mesoterricola silvestris gen. nov., sp. nov., Mesoterricola sediminis sp. nov., Geothrix oryzae sp. nov., Geothrix edaphica sp. nov., Geothrix rubra sp. nov., and Geothrix limicola sp. nov., six novel members of Acidobacteriota isolated from soils.</title>
        <authorList>
            <person name="Weisberg A.J."/>
            <person name="Pearce E."/>
            <person name="Kramer C.G."/>
            <person name="Chang J.H."/>
            <person name="Clarke C.R."/>
        </authorList>
    </citation>
    <scope>NUCLEOTIDE SEQUENCE [LARGE SCALE GENOMIC DNA]</scope>
    <source>
        <strain evidence="1 2">NE20-4-1</strain>
    </source>
</reference>
<comment type="caution">
    <text evidence="1">The sequence shown here is derived from an EMBL/GenBank/DDBJ whole genome shotgun (WGS) entry which is preliminary data.</text>
</comment>
<keyword evidence="2" id="KW-1185">Reference proteome</keyword>
<gene>
    <name evidence="1" type="ORF">PV383_15890</name>
</gene>
<dbReference type="EMBL" id="JARAWJ010000010">
    <property type="protein sequence ID" value="MDX3038644.1"/>
    <property type="molecule type" value="Genomic_DNA"/>
</dbReference>
<name>A0ABU4MQB6_9ACTN</name>
<proteinExistence type="predicted"/>
<evidence type="ECO:0000313" key="1">
    <source>
        <dbReference type="EMBL" id="MDX3038644.1"/>
    </source>
</evidence>
<accession>A0ABU4MQB6</accession>
<protein>
    <submittedName>
        <fullName evidence="1">Uncharacterized protein</fullName>
    </submittedName>
</protein>
<evidence type="ECO:0000313" key="2">
    <source>
        <dbReference type="Proteomes" id="UP001282474"/>
    </source>
</evidence>
<dbReference type="RefSeq" id="WP_052682973.1">
    <property type="nucleotide sequence ID" value="NZ_JABXWH010000002.1"/>
</dbReference>
<sequence>MKTPADPAALPRSEVLCRELRRSAVFRQLVPMESGIGWPLPVPVVQDGSPRVYVRLPLFVMRPDPAGGADLFPPFATATLDWSTRRLVEYTDLRFKEPHRSRTEWSEPVGRFPHPAVERLTTRAYRDLRTRFLGLHDELFDGLSAGRQPGGGWTAEFDVLLAQLLEPGLAPYYRRLAPRFLGRHLPGDPHPPYER</sequence>
<dbReference type="Proteomes" id="UP001282474">
    <property type="component" value="Unassembled WGS sequence"/>
</dbReference>
<organism evidence="1 2">
    <name type="scientific">Streptomyces caniscabiei</name>
    <dbReference type="NCBI Taxonomy" id="2746961"/>
    <lineage>
        <taxon>Bacteria</taxon>
        <taxon>Bacillati</taxon>
        <taxon>Actinomycetota</taxon>
        <taxon>Actinomycetes</taxon>
        <taxon>Kitasatosporales</taxon>
        <taxon>Streptomycetaceae</taxon>
        <taxon>Streptomyces</taxon>
    </lineage>
</organism>